<organism evidence="2 3">
    <name type="scientific">Flavobacterium cerinum</name>
    <dbReference type="NCBI Taxonomy" id="2502784"/>
    <lineage>
        <taxon>Bacteria</taxon>
        <taxon>Pseudomonadati</taxon>
        <taxon>Bacteroidota</taxon>
        <taxon>Flavobacteriia</taxon>
        <taxon>Flavobacteriales</taxon>
        <taxon>Flavobacteriaceae</taxon>
        <taxon>Flavobacterium</taxon>
    </lineage>
</organism>
<evidence type="ECO:0000256" key="1">
    <source>
        <dbReference type="SAM" id="MobiDB-lite"/>
    </source>
</evidence>
<sequence>MALDIKSKNNLASFGFMGAPTPNEKKTKKNKKNINPDGTIKNTKRYRVYSLYIKRYFSPEKFDHISYHESSCYLLRNLENVELSKEIADEMLNNIITTKISN</sequence>
<dbReference type="RefSeq" id="WP_256551288.1">
    <property type="nucleotide sequence ID" value="NZ_CP101751.1"/>
</dbReference>
<dbReference type="EMBL" id="CP101751">
    <property type="protein sequence ID" value="UUC45595.1"/>
    <property type="molecule type" value="Genomic_DNA"/>
</dbReference>
<accession>A0ABY5IS21</accession>
<gene>
    <name evidence="2" type="ORF">NOX80_18485</name>
</gene>
<dbReference type="Proteomes" id="UP001059844">
    <property type="component" value="Chromosome"/>
</dbReference>
<reference evidence="2" key="1">
    <citation type="submission" date="2022-07" db="EMBL/GenBank/DDBJ databases">
        <title>Isolation, identification, and degradation of a PFOSA degrading strain from sewage treatment plant.</title>
        <authorList>
            <person name="Zhang L."/>
            <person name="Huo Y."/>
        </authorList>
    </citation>
    <scope>NUCLEOTIDE SEQUENCE</scope>
    <source>
        <strain evidence="2">C1</strain>
    </source>
</reference>
<evidence type="ECO:0000313" key="3">
    <source>
        <dbReference type="Proteomes" id="UP001059844"/>
    </source>
</evidence>
<evidence type="ECO:0000313" key="2">
    <source>
        <dbReference type="EMBL" id="UUC45595.1"/>
    </source>
</evidence>
<protein>
    <submittedName>
        <fullName evidence="2">Uncharacterized protein</fullName>
    </submittedName>
</protein>
<name>A0ABY5IS21_9FLAO</name>
<feature type="region of interest" description="Disordered" evidence="1">
    <location>
        <begin position="16"/>
        <end position="39"/>
    </location>
</feature>
<proteinExistence type="predicted"/>
<keyword evidence="3" id="KW-1185">Reference proteome</keyword>